<dbReference type="EMBL" id="JABTDW010000001">
    <property type="protein sequence ID" value="NSB12627.1"/>
    <property type="molecule type" value="Genomic_DNA"/>
</dbReference>
<evidence type="ECO:0000313" key="2">
    <source>
        <dbReference type="EMBL" id="NSB12627.1"/>
    </source>
</evidence>
<feature type="domain" description="Transposase IS4-like" evidence="1">
    <location>
        <begin position="1"/>
        <end position="59"/>
    </location>
</feature>
<evidence type="ECO:0000313" key="3">
    <source>
        <dbReference type="Proteomes" id="UP000822184"/>
    </source>
</evidence>
<comment type="caution">
    <text evidence="2">The sequence shown here is derived from an EMBL/GenBank/DDBJ whole genome shotgun (WGS) entry which is preliminary data.</text>
</comment>
<proteinExistence type="predicted"/>
<dbReference type="Proteomes" id="UP000822184">
    <property type="component" value="Unassembled WGS sequence"/>
</dbReference>
<dbReference type="GO" id="GO:0004803">
    <property type="term" value="F:transposase activity"/>
    <property type="evidence" value="ECO:0007669"/>
    <property type="project" value="InterPro"/>
</dbReference>
<dbReference type="GO" id="GO:0003677">
    <property type="term" value="F:DNA binding"/>
    <property type="evidence" value="ECO:0007669"/>
    <property type="project" value="InterPro"/>
</dbReference>
<protein>
    <recommendedName>
        <fullName evidence="1">Transposase IS4-like domain-containing protein</fullName>
    </recommendedName>
</protein>
<evidence type="ECO:0000259" key="1">
    <source>
        <dbReference type="Pfam" id="PF01609"/>
    </source>
</evidence>
<dbReference type="AlphaFoldDB" id="A0AAE5LNJ5"/>
<dbReference type="GO" id="GO:0006313">
    <property type="term" value="P:DNA transposition"/>
    <property type="evidence" value="ECO:0007669"/>
    <property type="project" value="InterPro"/>
</dbReference>
<dbReference type="InterPro" id="IPR002559">
    <property type="entry name" value="Transposase_11"/>
</dbReference>
<gene>
    <name evidence="2" type="ORF">BCD95_000886</name>
</gene>
<accession>A0AAE5LNJ5</accession>
<sequence length="100" mass="11915">MKIQTVYSFKSKQIETFEFEDETTNDNSYMKTLADKISTNELLLVDLGYFDKKCFKMIDFLKKSCGVIYAYLYVGMKQNNREEFRVIDKRLPEEVVNLRI</sequence>
<organism evidence="2 3">
    <name type="scientific">Clostridium beijerinckii</name>
    <name type="common">Clostridium MP</name>
    <dbReference type="NCBI Taxonomy" id="1520"/>
    <lineage>
        <taxon>Bacteria</taxon>
        <taxon>Bacillati</taxon>
        <taxon>Bacillota</taxon>
        <taxon>Clostridia</taxon>
        <taxon>Eubacteriales</taxon>
        <taxon>Clostridiaceae</taxon>
        <taxon>Clostridium</taxon>
    </lineage>
</organism>
<name>A0AAE5LNJ5_CLOBE</name>
<reference evidence="2" key="1">
    <citation type="submission" date="2020-06" db="EMBL/GenBank/DDBJ databases">
        <title>Genomic insights into acetone-butanol-ethanol (ABE) fermentation by sequencing solventogenic clostridia strains.</title>
        <authorList>
            <person name="Brown S."/>
        </authorList>
    </citation>
    <scope>NUCLEOTIDE SEQUENCE</scope>
    <source>
        <strain evidence="2">DJ123</strain>
    </source>
</reference>
<dbReference type="Pfam" id="PF01609">
    <property type="entry name" value="DDE_Tnp_1"/>
    <property type="match status" value="1"/>
</dbReference>